<dbReference type="EMBL" id="MLJW01000074">
    <property type="protein sequence ID" value="OIR02433.1"/>
    <property type="molecule type" value="Genomic_DNA"/>
</dbReference>
<evidence type="ECO:0000256" key="10">
    <source>
        <dbReference type="SAM" id="Phobius"/>
    </source>
</evidence>
<name>A0A1J5S1Y2_9ZZZZ</name>
<dbReference type="HAMAP" id="MF_01043">
    <property type="entry name" value="PlsY"/>
    <property type="match status" value="1"/>
</dbReference>
<keyword evidence="5 10" id="KW-1133">Transmembrane helix</keyword>
<dbReference type="GO" id="GO:0008654">
    <property type="term" value="P:phospholipid biosynthetic process"/>
    <property type="evidence" value="ECO:0007669"/>
    <property type="project" value="UniProtKB-KW"/>
</dbReference>
<evidence type="ECO:0000256" key="5">
    <source>
        <dbReference type="ARBA" id="ARBA00022989"/>
    </source>
</evidence>
<dbReference type="NCBIfam" id="TIGR00023">
    <property type="entry name" value="glycerol-3-phosphate 1-O-acyltransferase PlsY"/>
    <property type="match status" value="1"/>
</dbReference>
<feature type="transmembrane region" description="Helical" evidence="10">
    <location>
        <begin position="150"/>
        <end position="167"/>
    </location>
</feature>
<feature type="transmembrane region" description="Helical" evidence="10">
    <location>
        <begin position="6"/>
        <end position="32"/>
    </location>
</feature>
<keyword evidence="2" id="KW-0444">Lipid biosynthesis</keyword>
<evidence type="ECO:0000256" key="8">
    <source>
        <dbReference type="ARBA" id="ARBA00023209"/>
    </source>
</evidence>
<sequence length="213" mass="22794">MNELGFIPVTLIPVVWIVAAYLLGSIAFGILVSKLFGLPDPRTVGSGNPGATNVLRSGKKMAAVLTLLGDAFKGWFPVWIALQSGMTMWVVGAVGLAVFFGHLYPIYFRFKGGKGVATALGVMLAISPWLGLAALVTWVVVFAVSRYSSLGAIVAAALAPVYAWYFFGNADNLVGVSDYVVTVFVMSVFLIWRHRSNIQKLLAGTESGFGKKK</sequence>
<dbReference type="GO" id="GO:0005886">
    <property type="term" value="C:plasma membrane"/>
    <property type="evidence" value="ECO:0007669"/>
    <property type="project" value="InterPro"/>
</dbReference>
<evidence type="ECO:0000256" key="6">
    <source>
        <dbReference type="ARBA" id="ARBA00023098"/>
    </source>
</evidence>
<keyword evidence="3 11" id="KW-0808">Transferase</keyword>
<comment type="caution">
    <text evidence="11">The sequence shown here is derived from an EMBL/GenBank/DDBJ whole genome shotgun (WGS) entry which is preliminary data.</text>
</comment>
<keyword evidence="7 10" id="KW-0472">Membrane</keyword>
<organism evidence="11">
    <name type="scientific">mine drainage metagenome</name>
    <dbReference type="NCBI Taxonomy" id="410659"/>
    <lineage>
        <taxon>unclassified sequences</taxon>
        <taxon>metagenomes</taxon>
        <taxon>ecological metagenomes</taxon>
    </lineage>
</organism>
<evidence type="ECO:0000256" key="3">
    <source>
        <dbReference type="ARBA" id="ARBA00022679"/>
    </source>
</evidence>
<dbReference type="PANTHER" id="PTHR30309:SF0">
    <property type="entry name" value="GLYCEROL-3-PHOSPHATE ACYLTRANSFERASE-RELATED"/>
    <property type="match status" value="1"/>
</dbReference>
<dbReference type="GO" id="GO:0043772">
    <property type="term" value="F:acyl-phosphate glycerol-3-phosphate acyltransferase activity"/>
    <property type="evidence" value="ECO:0007669"/>
    <property type="project" value="InterPro"/>
</dbReference>
<evidence type="ECO:0000256" key="7">
    <source>
        <dbReference type="ARBA" id="ARBA00023136"/>
    </source>
</evidence>
<feature type="transmembrane region" description="Helical" evidence="10">
    <location>
        <begin position="119"/>
        <end position="143"/>
    </location>
</feature>
<accession>A0A1J5S1Y2</accession>
<dbReference type="AlphaFoldDB" id="A0A1J5S1Y2"/>
<evidence type="ECO:0000256" key="2">
    <source>
        <dbReference type="ARBA" id="ARBA00022516"/>
    </source>
</evidence>
<keyword evidence="11" id="KW-0012">Acyltransferase</keyword>
<dbReference type="InterPro" id="IPR003811">
    <property type="entry name" value="G3P_acylTferase_PlsY"/>
</dbReference>
<evidence type="ECO:0000313" key="11">
    <source>
        <dbReference type="EMBL" id="OIR02433.1"/>
    </source>
</evidence>
<dbReference type="EC" id="2.3.1.-" evidence="11"/>
<keyword evidence="8" id="KW-0594">Phospholipid biosynthesis</keyword>
<feature type="transmembrane region" description="Helical" evidence="10">
    <location>
        <begin position="173"/>
        <end position="192"/>
    </location>
</feature>
<proteinExistence type="inferred from homology"/>
<keyword evidence="4 10" id="KW-0812">Transmembrane</keyword>
<evidence type="ECO:0000256" key="9">
    <source>
        <dbReference type="ARBA" id="ARBA00023264"/>
    </source>
</evidence>
<evidence type="ECO:0000256" key="4">
    <source>
        <dbReference type="ARBA" id="ARBA00022692"/>
    </source>
</evidence>
<dbReference type="GO" id="GO:0004366">
    <property type="term" value="F:glycerol-3-phosphate O-acyltransferase activity"/>
    <property type="evidence" value="ECO:0007669"/>
    <property type="project" value="UniProtKB-EC"/>
</dbReference>
<dbReference type="EC" id="2.3.1.15" evidence="11"/>
<dbReference type="SMART" id="SM01207">
    <property type="entry name" value="G3P_acyltransf"/>
    <property type="match status" value="1"/>
</dbReference>
<gene>
    <name evidence="11" type="primary">plsY_4</name>
    <name evidence="11" type="ORF">GALL_153840</name>
</gene>
<dbReference type="PANTHER" id="PTHR30309">
    <property type="entry name" value="INNER MEMBRANE PROTEIN YGIH"/>
    <property type="match status" value="1"/>
</dbReference>
<keyword evidence="1" id="KW-1003">Cell membrane</keyword>
<protein>
    <submittedName>
        <fullName evidence="11">Putative glycerol-3-phosphate acyltransferase</fullName>
        <ecNumber evidence="11">2.3.1.-</ecNumber>
        <ecNumber evidence="11">2.3.1.15</ecNumber>
    </submittedName>
</protein>
<dbReference type="Pfam" id="PF02660">
    <property type="entry name" value="G3P_acyltransf"/>
    <property type="match status" value="1"/>
</dbReference>
<reference evidence="11" key="1">
    <citation type="submission" date="2016-10" db="EMBL/GenBank/DDBJ databases">
        <title>Sequence of Gallionella enrichment culture.</title>
        <authorList>
            <person name="Poehlein A."/>
            <person name="Muehling M."/>
            <person name="Daniel R."/>
        </authorList>
    </citation>
    <scope>NUCLEOTIDE SEQUENCE</scope>
</reference>
<evidence type="ECO:0000256" key="1">
    <source>
        <dbReference type="ARBA" id="ARBA00022475"/>
    </source>
</evidence>
<keyword evidence="6" id="KW-0443">Lipid metabolism</keyword>
<feature type="transmembrane region" description="Helical" evidence="10">
    <location>
        <begin position="86"/>
        <end position="107"/>
    </location>
</feature>
<keyword evidence="9" id="KW-1208">Phospholipid metabolism</keyword>